<evidence type="ECO:0000256" key="2">
    <source>
        <dbReference type="ARBA" id="ARBA00022729"/>
    </source>
</evidence>
<evidence type="ECO:0000256" key="3">
    <source>
        <dbReference type="SAM" id="SignalP"/>
    </source>
</evidence>
<feature type="signal peptide" evidence="3">
    <location>
        <begin position="1"/>
        <end position="22"/>
    </location>
</feature>
<dbReference type="InterPro" id="IPR028082">
    <property type="entry name" value="Peripla_BP_I"/>
</dbReference>
<dbReference type="EMBL" id="FQVU01000004">
    <property type="protein sequence ID" value="SHH06920.1"/>
    <property type="molecule type" value="Genomic_DNA"/>
</dbReference>
<dbReference type="OrthoDB" id="3666180at2"/>
<gene>
    <name evidence="5" type="ORF">SAMN05443575_3240</name>
</gene>
<name>A0A1M5PYV9_9ACTN</name>
<dbReference type="AlphaFoldDB" id="A0A1M5PYV9"/>
<dbReference type="InterPro" id="IPR028081">
    <property type="entry name" value="Leu-bd"/>
</dbReference>
<evidence type="ECO:0000313" key="6">
    <source>
        <dbReference type="Proteomes" id="UP000186132"/>
    </source>
</evidence>
<reference evidence="5 6" key="1">
    <citation type="submission" date="2016-11" db="EMBL/GenBank/DDBJ databases">
        <authorList>
            <person name="Jaros S."/>
            <person name="Januszkiewicz K."/>
            <person name="Wedrychowicz H."/>
        </authorList>
    </citation>
    <scope>NUCLEOTIDE SEQUENCE [LARGE SCALE GENOMIC DNA]</scope>
    <source>
        <strain evidence="5 6">DSM 45627</strain>
    </source>
</reference>
<dbReference type="PANTHER" id="PTHR47235">
    <property type="entry name" value="BLR6548 PROTEIN"/>
    <property type="match status" value="1"/>
</dbReference>
<feature type="domain" description="Leucine-binding protein" evidence="4">
    <location>
        <begin position="52"/>
        <end position="372"/>
    </location>
</feature>
<comment type="similarity">
    <text evidence="1">Belongs to the leucine-binding protein family.</text>
</comment>
<evidence type="ECO:0000259" key="4">
    <source>
        <dbReference type="Pfam" id="PF13458"/>
    </source>
</evidence>
<sequence>MKRSMQTRAVTAVLAASSIALAACSSSGGGSGDDGSQAGSPAAQGKKATGAPVTIGYLIPDSGPEANPQVAPGLKAGLDYINNHGGINGRPLQALECHTDASAAKETSCANNFVQKKVVAVLDGFDRGIADSLPVYKAAKIPVLGNVAQNAVADTDTSGTYYSLGPANAVYAIAPLVAFKKLGKTKIAYGLNDVPAQHTYADKFLVPVAKQLGISMNAIYYNDTSPNFSVVAATAQSSGAQVLGVVKLTTPSQCQQFINSSRQAGFNGTLLAGNCVGVEQLGANSKDVYTYQNNFFPAMSKYLPANLQADVKVMDEATKGIASDKKGFFTYEDFATMMDFVRITSKLKTIDAATVMAALKGLKDYQGFAGPKLTCGGTVFPGTSACSNKLILSVSMGDGTLKPTGADEGGFTAVDPGLVPK</sequence>
<keyword evidence="6" id="KW-1185">Reference proteome</keyword>
<dbReference type="PANTHER" id="PTHR47235:SF1">
    <property type="entry name" value="BLR6548 PROTEIN"/>
    <property type="match status" value="1"/>
</dbReference>
<dbReference type="Gene3D" id="3.40.50.2300">
    <property type="match status" value="2"/>
</dbReference>
<evidence type="ECO:0000313" key="5">
    <source>
        <dbReference type="EMBL" id="SHH06920.1"/>
    </source>
</evidence>
<proteinExistence type="inferred from homology"/>
<dbReference type="STRING" id="1206085.SAMN05443575_3240"/>
<organism evidence="5 6">
    <name type="scientific">Jatrophihabitans endophyticus</name>
    <dbReference type="NCBI Taxonomy" id="1206085"/>
    <lineage>
        <taxon>Bacteria</taxon>
        <taxon>Bacillati</taxon>
        <taxon>Actinomycetota</taxon>
        <taxon>Actinomycetes</taxon>
        <taxon>Jatrophihabitantales</taxon>
        <taxon>Jatrophihabitantaceae</taxon>
        <taxon>Jatrophihabitans</taxon>
    </lineage>
</organism>
<dbReference type="Pfam" id="PF13458">
    <property type="entry name" value="Peripla_BP_6"/>
    <property type="match status" value="1"/>
</dbReference>
<dbReference type="Proteomes" id="UP000186132">
    <property type="component" value="Unassembled WGS sequence"/>
</dbReference>
<feature type="chain" id="PRO_5039662384" evidence="3">
    <location>
        <begin position="23"/>
        <end position="421"/>
    </location>
</feature>
<protein>
    <submittedName>
        <fullName evidence="5">Branched-chain amino acid transport system substrate-binding protein</fullName>
    </submittedName>
</protein>
<accession>A0A1M5PYV9</accession>
<dbReference type="SUPFAM" id="SSF53822">
    <property type="entry name" value="Periplasmic binding protein-like I"/>
    <property type="match status" value="1"/>
</dbReference>
<keyword evidence="2 3" id="KW-0732">Signal</keyword>
<dbReference type="PROSITE" id="PS51257">
    <property type="entry name" value="PROKAR_LIPOPROTEIN"/>
    <property type="match status" value="1"/>
</dbReference>
<dbReference type="RefSeq" id="WP_073391437.1">
    <property type="nucleotide sequence ID" value="NZ_FQVU01000004.1"/>
</dbReference>
<evidence type="ECO:0000256" key="1">
    <source>
        <dbReference type="ARBA" id="ARBA00010062"/>
    </source>
</evidence>